<dbReference type="GeneID" id="56898558"/>
<organism evidence="3 4">
    <name type="scientific">Chryseobacterium angstadtii</name>
    <dbReference type="NCBI Taxonomy" id="558151"/>
    <lineage>
        <taxon>Bacteria</taxon>
        <taxon>Pseudomonadati</taxon>
        <taxon>Bacteroidota</taxon>
        <taxon>Flavobacteriia</taxon>
        <taxon>Flavobacteriales</taxon>
        <taxon>Weeksellaceae</taxon>
        <taxon>Chryseobacterium group</taxon>
        <taxon>Chryseobacterium</taxon>
    </lineage>
</organism>
<dbReference type="InterPro" id="IPR045391">
    <property type="entry name" value="DUF6520"/>
</dbReference>
<evidence type="ECO:0000313" key="4">
    <source>
        <dbReference type="Proteomes" id="UP000036261"/>
    </source>
</evidence>
<dbReference type="EMBL" id="LFND01000003">
    <property type="protein sequence ID" value="KMQ64383.1"/>
    <property type="molecule type" value="Genomic_DNA"/>
</dbReference>
<accession>A0A0J7ID44</accession>
<dbReference type="Pfam" id="PF20130">
    <property type="entry name" value="DUF6520"/>
    <property type="match status" value="1"/>
</dbReference>
<keyword evidence="2" id="KW-0732">Signal</keyword>
<proteinExistence type="predicted"/>
<sequence length="85" mass="9182">MKNFKLLLGAAVVFAVGSAFTASNKAAGEYVLIGSTYQLKSSRPSGDCVTQSSQTCDYTKINPSGSNTDPNNFQPYHTNARWVEE</sequence>
<dbReference type="RefSeq" id="WP_048506293.1">
    <property type="nucleotide sequence ID" value="NZ_LFND01000003.1"/>
</dbReference>
<dbReference type="PATRIC" id="fig|558151.6.peg.1857"/>
<gene>
    <name evidence="3" type="ORF">ACM46_08850</name>
</gene>
<protein>
    <submittedName>
        <fullName evidence="3">Uncharacterized protein</fullName>
    </submittedName>
</protein>
<dbReference type="OrthoDB" id="1273923at2"/>
<name>A0A0J7ID44_9FLAO</name>
<feature type="signal peptide" evidence="2">
    <location>
        <begin position="1"/>
        <end position="21"/>
    </location>
</feature>
<feature type="region of interest" description="Disordered" evidence="1">
    <location>
        <begin position="61"/>
        <end position="85"/>
    </location>
</feature>
<comment type="caution">
    <text evidence="3">The sequence shown here is derived from an EMBL/GenBank/DDBJ whole genome shotgun (WGS) entry which is preliminary data.</text>
</comment>
<dbReference type="AlphaFoldDB" id="A0A0J7ID44"/>
<evidence type="ECO:0000256" key="1">
    <source>
        <dbReference type="SAM" id="MobiDB-lite"/>
    </source>
</evidence>
<feature type="compositionally biased region" description="Polar residues" evidence="1">
    <location>
        <begin position="61"/>
        <end position="77"/>
    </location>
</feature>
<dbReference type="Proteomes" id="UP000036261">
    <property type="component" value="Unassembled WGS sequence"/>
</dbReference>
<keyword evidence="4" id="KW-1185">Reference proteome</keyword>
<evidence type="ECO:0000313" key="3">
    <source>
        <dbReference type="EMBL" id="KMQ64383.1"/>
    </source>
</evidence>
<feature type="chain" id="PRO_5005288619" evidence="2">
    <location>
        <begin position="22"/>
        <end position="85"/>
    </location>
</feature>
<evidence type="ECO:0000256" key="2">
    <source>
        <dbReference type="SAM" id="SignalP"/>
    </source>
</evidence>
<reference evidence="3 4" key="1">
    <citation type="journal article" date="2013" name="Int. J. Syst. Evol. Microbiol.">
        <title>Chryseobacterium angstadtii sp. nov., isolated from a newt tank.</title>
        <authorList>
            <person name="Kirk K.E."/>
            <person name="Hoffman J.A."/>
            <person name="Smith K.A."/>
            <person name="Strahan B.L."/>
            <person name="Failor K.C."/>
            <person name="Krebs J.E."/>
            <person name="Gale A.N."/>
            <person name="Do T.D."/>
            <person name="Sontag T.C."/>
            <person name="Batties A.M."/>
            <person name="Mistiszyn K."/>
            <person name="Newman J.D."/>
        </authorList>
    </citation>
    <scope>NUCLEOTIDE SEQUENCE [LARGE SCALE GENOMIC DNA]</scope>
    <source>
        <strain evidence="3 4">KM</strain>
    </source>
</reference>